<feature type="compositionally biased region" description="Polar residues" evidence="1">
    <location>
        <begin position="38"/>
        <end position="63"/>
    </location>
</feature>
<evidence type="ECO:0000256" key="1">
    <source>
        <dbReference type="SAM" id="MobiDB-lite"/>
    </source>
</evidence>
<dbReference type="AlphaFoldDB" id="A0A9P4TLQ0"/>
<sequence length="156" mass="16540">MPPLRRSSLNIAFDPREPTPNVEVTTTIATRTADTAPNDDQPQSPQSCRATQATSRNTISSIISLPATPDRPLTHAPSSGSQTETPVKQGRKISTTITDADVKKWMEKGTYGNEVLRKSIFDTTQDAVNAGQTQRTNLEGEGGAADVGTGTSAKSA</sequence>
<reference evidence="2" key="1">
    <citation type="submission" date="2019-04" db="EMBL/GenBank/DDBJ databases">
        <title>Sequencing of skin fungus with MAO and IRED activity.</title>
        <authorList>
            <person name="Marsaioli A.J."/>
            <person name="Bonatto J.M.C."/>
            <person name="Reis Junior O."/>
        </authorList>
    </citation>
    <scope>NUCLEOTIDE SEQUENCE</scope>
    <source>
        <strain evidence="2">30M1</strain>
    </source>
</reference>
<gene>
    <name evidence="2" type="ORF">E8E13_011183</name>
</gene>
<feature type="region of interest" description="Disordered" evidence="1">
    <location>
        <begin position="131"/>
        <end position="156"/>
    </location>
</feature>
<keyword evidence="3" id="KW-1185">Reference proteome</keyword>
<proteinExistence type="predicted"/>
<organism evidence="2 3">
    <name type="scientific">Curvularia kusanoi</name>
    <name type="common">Cochliobolus kusanoi</name>
    <dbReference type="NCBI Taxonomy" id="90978"/>
    <lineage>
        <taxon>Eukaryota</taxon>
        <taxon>Fungi</taxon>
        <taxon>Dikarya</taxon>
        <taxon>Ascomycota</taxon>
        <taxon>Pezizomycotina</taxon>
        <taxon>Dothideomycetes</taxon>
        <taxon>Pleosporomycetidae</taxon>
        <taxon>Pleosporales</taxon>
        <taxon>Pleosporineae</taxon>
        <taxon>Pleosporaceae</taxon>
        <taxon>Curvularia</taxon>
    </lineage>
</organism>
<evidence type="ECO:0000313" key="2">
    <source>
        <dbReference type="EMBL" id="KAF3009957.1"/>
    </source>
</evidence>
<feature type="region of interest" description="Disordered" evidence="1">
    <location>
        <begin position="1"/>
        <end position="94"/>
    </location>
</feature>
<feature type="compositionally biased region" description="Polar residues" evidence="1">
    <location>
        <begin position="76"/>
        <end position="94"/>
    </location>
</feature>
<evidence type="ECO:0000313" key="3">
    <source>
        <dbReference type="Proteomes" id="UP000801428"/>
    </source>
</evidence>
<feature type="compositionally biased region" description="Low complexity" evidence="1">
    <location>
        <begin position="25"/>
        <end position="36"/>
    </location>
</feature>
<comment type="caution">
    <text evidence="2">The sequence shown here is derived from an EMBL/GenBank/DDBJ whole genome shotgun (WGS) entry which is preliminary data.</text>
</comment>
<dbReference type="OrthoDB" id="3799883at2759"/>
<name>A0A9P4TLQ0_CURKU</name>
<accession>A0A9P4TLQ0</accession>
<dbReference type="EMBL" id="SWKU01000002">
    <property type="protein sequence ID" value="KAF3009957.1"/>
    <property type="molecule type" value="Genomic_DNA"/>
</dbReference>
<protein>
    <submittedName>
        <fullName evidence="2">Uncharacterized protein</fullName>
    </submittedName>
</protein>
<dbReference type="Proteomes" id="UP000801428">
    <property type="component" value="Unassembled WGS sequence"/>
</dbReference>